<evidence type="ECO:0000313" key="2">
    <source>
        <dbReference type="EMBL" id="KAE9977734.1"/>
    </source>
</evidence>
<name>A0A8H3UZS1_VENIN</name>
<proteinExistence type="predicted"/>
<feature type="region of interest" description="Disordered" evidence="1">
    <location>
        <begin position="59"/>
        <end position="104"/>
    </location>
</feature>
<protein>
    <submittedName>
        <fullName evidence="2">Uncharacterized protein</fullName>
    </submittedName>
</protein>
<dbReference type="Proteomes" id="UP000490939">
    <property type="component" value="Unassembled WGS sequence"/>
</dbReference>
<accession>A0A8H3UZS1</accession>
<evidence type="ECO:0000256" key="1">
    <source>
        <dbReference type="SAM" id="MobiDB-lite"/>
    </source>
</evidence>
<dbReference type="EMBL" id="WNWR01000043">
    <property type="protein sequence ID" value="KAE9992934.1"/>
    <property type="molecule type" value="Genomic_DNA"/>
</dbReference>
<reference evidence="2 4" key="1">
    <citation type="submission" date="2018-12" db="EMBL/GenBank/DDBJ databases">
        <title>Venturia inaequalis Genome Resource.</title>
        <authorList>
            <person name="Lichtner F.J."/>
        </authorList>
    </citation>
    <scope>NUCLEOTIDE SEQUENCE [LARGE SCALE GENOMIC DNA]</scope>
    <source>
        <strain evidence="2 4">120213</strain>
        <strain evidence="3 5">DMI_063113</strain>
    </source>
</reference>
<evidence type="ECO:0000313" key="4">
    <source>
        <dbReference type="Proteomes" id="UP000447873"/>
    </source>
</evidence>
<dbReference type="EMBL" id="WNWS01000148">
    <property type="protein sequence ID" value="KAE9977734.1"/>
    <property type="molecule type" value="Genomic_DNA"/>
</dbReference>
<sequence length="280" mass="30731">MAFSTSPDTTKMQASIGAEIHDHELSLVNLTPAPIAPTLPYPAFARKNEIVDLTNESDTEQADLAPDITTIATPPKTPAKQTPQRLKTNIKSPSTSPSPTAHAVLKSKITKKKVIQRVSSVSSSSSLEIISSNILNEETLRYHRSVSPASRINTSLQRTTYIHVRSKATHTGDRVNESVVQVLDDLTAVKVLRIDDEEWMFARKGADWDDEDEKVGLEFVKAMAWRVGVDAEGYVVVMRTGSEKCVIADEGGLERAVEDCRDGSGKLGLDVVRIEDVDEY</sequence>
<comment type="caution">
    <text evidence="2">The sequence shown here is derived from an EMBL/GenBank/DDBJ whole genome shotgun (WGS) entry which is preliminary data.</text>
</comment>
<organism evidence="2 4">
    <name type="scientific">Venturia inaequalis</name>
    <name type="common">Apple scab fungus</name>
    <dbReference type="NCBI Taxonomy" id="5025"/>
    <lineage>
        <taxon>Eukaryota</taxon>
        <taxon>Fungi</taxon>
        <taxon>Dikarya</taxon>
        <taxon>Ascomycota</taxon>
        <taxon>Pezizomycotina</taxon>
        <taxon>Dothideomycetes</taxon>
        <taxon>Pleosporomycetidae</taxon>
        <taxon>Venturiales</taxon>
        <taxon>Venturiaceae</taxon>
        <taxon>Venturia</taxon>
    </lineage>
</organism>
<gene>
    <name evidence="3" type="ORF">EG327_007242</name>
    <name evidence="2" type="ORF">EG328_001861</name>
</gene>
<evidence type="ECO:0000313" key="5">
    <source>
        <dbReference type="Proteomes" id="UP000490939"/>
    </source>
</evidence>
<dbReference type="AlphaFoldDB" id="A0A8H3UZS1"/>
<dbReference type="Proteomes" id="UP000447873">
    <property type="component" value="Unassembled WGS sequence"/>
</dbReference>
<feature type="compositionally biased region" description="Low complexity" evidence="1">
    <location>
        <begin position="68"/>
        <end position="84"/>
    </location>
</feature>
<evidence type="ECO:0000313" key="3">
    <source>
        <dbReference type="EMBL" id="KAE9992934.1"/>
    </source>
</evidence>
<keyword evidence="5" id="KW-1185">Reference proteome</keyword>